<comment type="caution">
    <text evidence="1">The sequence shown here is derived from an EMBL/GenBank/DDBJ whole genome shotgun (WGS) entry which is preliminary data.</text>
</comment>
<dbReference type="AlphaFoldDB" id="A0A9D1F1A5"/>
<dbReference type="Proteomes" id="UP000823928">
    <property type="component" value="Unassembled WGS sequence"/>
</dbReference>
<proteinExistence type="predicted"/>
<organism evidence="1 2">
    <name type="scientific">Candidatus Scatousia excrementigallinarum</name>
    <dbReference type="NCBI Taxonomy" id="2840935"/>
    <lineage>
        <taxon>Bacteria</taxon>
        <taxon>Candidatus Scatousia</taxon>
    </lineage>
</organism>
<reference evidence="1" key="2">
    <citation type="journal article" date="2021" name="PeerJ">
        <title>Extensive microbial diversity within the chicken gut microbiome revealed by metagenomics and culture.</title>
        <authorList>
            <person name="Gilroy R."/>
            <person name="Ravi A."/>
            <person name="Getino M."/>
            <person name="Pursley I."/>
            <person name="Horton D.L."/>
            <person name="Alikhan N.F."/>
            <person name="Baker D."/>
            <person name="Gharbi K."/>
            <person name="Hall N."/>
            <person name="Watson M."/>
            <person name="Adriaenssens E.M."/>
            <person name="Foster-Nyarko E."/>
            <person name="Jarju S."/>
            <person name="Secka A."/>
            <person name="Antonio M."/>
            <person name="Oren A."/>
            <person name="Chaudhuri R.R."/>
            <person name="La Ragione R."/>
            <person name="Hildebrand F."/>
            <person name="Pallen M.J."/>
        </authorList>
    </citation>
    <scope>NUCLEOTIDE SEQUENCE</scope>
    <source>
        <strain evidence="1">6276</strain>
    </source>
</reference>
<sequence>MVKILKPAFIPTTQIKPDGSVKGRYKYAQTLMTEFYNTIKDEFGTHDVSLEKVKKAYLKVLPPHKRLEIHKLPQGAPNDGSVYIGMNKKRNIEGYIVNLKPNYYGIVQGLGLQEFGTLMHETDHLFSYFTNPKYVKRIIIMCENGYRDKKYFKFFDNELQSVKKQNRNDLKTVLYKKLEKYFKNKSAAQKINTLQDFRYRLINERNAYKTGNTYQALIEDYHPGILSQKTAPVQVNRFYIDEKIEVISNMLKNVIRAEREKLKHT</sequence>
<accession>A0A9D1F1A5</accession>
<gene>
    <name evidence="1" type="ORF">IAC10_14125</name>
</gene>
<evidence type="ECO:0000313" key="1">
    <source>
        <dbReference type="EMBL" id="HIS37738.1"/>
    </source>
</evidence>
<protein>
    <submittedName>
        <fullName evidence="1">Uncharacterized protein</fullName>
    </submittedName>
</protein>
<evidence type="ECO:0000313" key="2">
    <source>
        <dbReference type="Proteomes" id="UP000823928"/>
    </source>
</evidence>
<reference evidence="1" key="1">
    <citation type="submission" date="2020-10" db="EMBL/GenBank/DDBJ databases">
        <authorList>
            <person name="Gilroy R."/>
        </authorList>
    </citation>
    <scope>NUCLEOTIDE SEQUENCE</scope>
    <source>
        <strain evidence="1">6276</strain>
    </source>
</reference>
<name>A0A9D1F1A5_9BACT</name>
<dbReference type="EMBL" id="DVIU01000288">
    <property type="protein sequence ID" value="HIS37738.1"/>
    <property type="molecule type" value="Genomic_DNA"/>
</dbReference>